<reference evidence="2" key="2">
    <citation type="submission" date="2023-06" db="EMBL/GenBank/DDBJ databases">
        <authorList>
            <consortium name="Lawrence Berkeley National Laboratory"/>
            <person name="Mondo S.J."/>
            <person name="Hensen N."/>
            <person name="Bonometti L."/>
            <person name="Westerberg I."/>
            <person name="Brannstrom I.O."/>
            <person name="Guillou S."/>
            <person name="Cros-Aarteil S."/>
            <person name="Calhoun S."/>
            <person name="Haridas S."/>
            <person name="Kuo A."/>
            <person name="Pangilinan J."/>
            <person name="Riley R."/>
            <person name="Labutti K."/>
            <person name="Andreopoulos B."/>
            <person name="Lipzen A."/>
            <person name="Chen C."/>
            <person name="Yanf M."/>
            <person name="Daum C."/>
            <person name="Ng V."/>
            <person name="Clum A."/>
            <person name="Steindorff A."/>
            <person name="Ohm R."/>
            <person name="Martin F."/>
            <person name="Silar P."/>
            <person name="Natvig D."/>
            <person name="Lalanne C."/>
            <person name="Gautier V."/>
            <person name="Ament-Velasquez S.L."/>
            <person name="Kruys A."/>
            <person name="Hutchinson M.I."/>
            <person name="Powell A.J."/>
            <person name="Barry K."/>
            <person name="Miller A.N."/>
            <person name="Grigoriev I.V."/>
            <person name="Debuchy R."/>
            <person name="Gladieux P."/>
            <person name="Thoren M.H."/>
            <person name="Johannesson H."/>
        </authorList>
    </citation>
    <scope>NUCLEOTIDE SEQUENCE</scope>
    <source>
        <strain evidence="2">CBS 333.67</strain>
    </source>
</reference>
<dbReference type="EMBL" id="JAUDZG010000002">
    <property type="protein sequence ID" value="KAK3307948.1"/>
    <property type="molecule type" value="Genomic_DNA"/>
</dbReference>
<dbReference type="Pfam" id="PF11735">
    <property type="entry name" value="CAP59_mtransfer"/>
    <property type="match status" value="1"/>
</dbReference>
<dbReference type="PANTHER" id="PTHR34144">
    <property type="entry name" value="CHROMOSOME 8, WHOLE GENOME SHOTGUN SEQUENCE"/>
    <property type="match status" value="1"/>
</dbReference>
<name>A0AAJ0GXE7_9PEZI</name>
<dbReference type="PANTHER" id="PTHR34144:SF5">
    <property type="entry name" value="ALPHA-1,3-MANNOSYLTRANSFERASE CMT1"/>
    <property type="match status" value="1"/>
</dbReference>
<keyword evidence="1" id="KW-0472">Membrane</keyword>
<evidence type="ECO:0000256" key="1">
    <source>
        <dbReference type="SAM" id="Phobius"/>
    </source>
</evidence>
<dbReference type="Proteomes" id="UP001273166">
    <property type="component" value="Unassembled WGS sequence"/>
</dbReference>
<accession>A0AAJ0GXE7</accession>
<organism evidence="2 3">
    <name type="scientific">Chaetomium strumarium</name>
    <dbReference type="NCBI Taxonomy" id="1170767"/>
    <lineage>
        <taxon>Eukaryota</taxon>
        <taxon>Fungi</taxon>
        <taxon>Dikarya</taxon>
        <taxon>Ascomycota</taxon>
        <taxon>Pezizomycotina</taxon>
        <taxon>Sordariomycetes</taxon>
        <taxon>Sordariomycetidae</taxon>
        <taxon>Sordariales</taxon>
        <taxon>Chaetomiaceae</taxon>
        <taxon>Chaetomium</taxon>
    </lineage>
</organism>
<sequence>MPRRKPLIYAQVAVIVLIALALYIHSDAGAAVGWRSGVDGFADVPANATLSRAELKGYVKAILDPDDTALPRLECPRADISRYEYLRVTGSASTRTPYFFALDLRNCVGLLPRLLGSVVEAMRFLGPEHCALSIVEGNSVDGTGDVLAALRPRLAALGVRTHLVLGNEIDPLAEGTQRFAALAELRNLALAPLRAEPERYLGTGDRDDESTVIFINDVAICPDDILELVHQRRRQRADVACAMDWIGDDPPVFYDSYVARAINGDTFFEIPAGGSWARATDLFWNEPVARARFAAHRPFQVFACWNGAVAFTARPVAEGAVVFRGSRADRGECHHGEPQLFCKDMWAAGRGRVMVVSSINLEYSDAAGRAIKAAKGFTSQWVAAEQSGGDGGDDGALIDWQPPPEQVKCMPTFQDQSWRPWNETLDL</sequence>
<proteinExistence type="predicted"/>
<gene>
    <name evidence="2" type="ORF">B0T15DRAFT_91215</name>
</gene>
<protein>
    <submittedName>
        <fullName evidence="2">Glycosyltransferase family 69 protein</fullName>
    </submittedName>
</protein>
<dbReference type="RefSeq" id="XP_062723728.1">
    <property type="nucleotide sequence ID" value="XM_062871444.1"/>
</dbReference>
<evidence type="ECO:0000313" key="3">
    <source>
        <dbReference type="Proteomes" id="UP001273166"/>
    </source>
</evidence>
<reference evidence="2" key="1">
    <citation type="journal article" date="2023" name="Mol. Phylogenet. Evol.">
        <title>Genome-scale phylogeny and comparative genomics of the fungal order Sordariales.</title>
        <authorList>
            <person name="Hensen N."/>
            <person name="Bonometti L."/>
            <person name="Westerberg I."/>
            <person name="Brannstrom I.O."/>
            <person name="Guillou S."/>
            <person name="Cros-Aarteil S."/>
            <person name="Calhoun S."/>
            <person name="Haridas S."/>
            <person name="Kuo A."/>
            <person name="Mondo S."/>
            <person name="Pangilinan J."/>
            <person name="Riley R."/>
            <person name="LaButti K."/>
            <person name="Andreopoulos B."/>
            <person name="Lipzen A."/>
            <person name="Chen C."/>
            <person name="Yan M."/>
            <person name="Daum C."/>
            <person name="Ng V."/>
            <person name="Clum A."/>
            <person name="Steindorff A."/>
            <person name="Ohm R.A."/>
            <person name="Martin F."/>
            <person name="Silar P."/>
            <person name="Natvig D.O."/>
            <person name="Lalanne C."/>
            <person name="Gautier V."/>
            <person name="Ament-Velasquez S.L."/>
            <person name="Kruys A."/>
            <person name="Hutchinson M.I."/>
            <person name="Powell A.J."/>
            <person name="Barry K."/>
            <person name="Miller A.N."/>
            <person name="Grigoriev I.V."/>
            <person name="Debuchy R."/>
            <person name="Gladieux P."/>
            <person name="Hiltunen Thoren M."/>
            <person name="Johannesson H."/>
        </authorList>
    </citation>
    <scope>NUCLEOTIDE SEQUENCE</scope>
    <source>
        <strain evidence="2">CBS 333.67</strain>
    </source>
</reference>
<feature type="transmembrane region" description="Helical" evidence="1">
    <location>
        <begin position="7"/>
        <end position="25"/>
    </location>
</feature>
<dbReference type="AlphaFoldDB" id="A0AAJ0GXE7"/>
<dbReference type="GeneID" id="87890273"/>
<comment type="caution">
    <text evidence="2">The sequence shown here is derived from an EMBL/GenBank/DDBJ whole genome shotgun (WGS) entry which is preliminary data.</text>
</comment>
<evidence type="ECO:0000313" key="2">
    <source>
        <dbReference type="EMBL" id="KAK3307948.1"/>
    </source>
</evidence>
<dbReference type="InterPro" id="IPR021047">
    <property type="entry name" value="Mannosyltransferase_CMT1"/>
</dbReference>
<keyword evidence="1" id="KW-1133">Transmembrane helix</keyword>
<keyword evidence="1" id="KW-0812">Transmembrane</keyword>
<keyword evidence="3" id="KW-1185">Reference proteome</keyword>